<dbReference type="EMBL" id="JANBVO010000005">
    <property type="protein sequence ID" value="KAJ9152016.1"/>
    <property type="molecule type" value="Genomic_DNA"/>
</dbReference>
<dbReference type="AlphaFoldDB" id="A0AA38RPF9"/>
<evidence type="ECO:0000256" key="4">
    <source>
        <dbReference type="ARBA" id="ARBA00023015"/>
    </source>
</evidence>
<proteinExistence type="inferred from homology"/>
<evidence type="ECO:0000313" key="11">
    <source>
        <dbReference type="EMBL" id="KAJ9152016.1"/>
    </source>
</evidence>
<dbReference type="Pfam" id="PF09748">
    <property type="entry name" value="Med10"/>
    <property type="match status" value="1"/>
</dbReference>
<evidence type="ECO:0000256" key="7">
    <source>
        <dbReference type="ARBA" id="ARBA00023242"/>
    </source>
</evidence>
<accession>A0AA38RPF9</accession>
<gene>
    <name evidence="9" type="primary">MED10</name>
    <name evidence="11" type="ORF">NKR23_g2912</name>
</gene>
<dbReference type="GO" id="GO:0016592">
    <property type="term" value="C:mediator complex"/>
    <property type="evidence" value="ECO:0007669"/>
    <property type="project" value="InterPro"/>
</dbReference>
<comment type="subcellular location">
    <subcellularLocation>
        <location evidence="1 9">Nucleus</location>
    </subcellularLocation>
</comment>
<sequence>MAPIESKPDHNVVEKQLKEVIQSLYQILVQVSNYDTQGGRPTRDVLAGELTSLSRSLQAVHRTAAASSSASPPSIASPPGASSLPAVPQELVQYVENGRNPDIYTREFVELVRRGNQLMRGKMRAFAGFRDVLAGEMSSAMPELKDDVARVVAATGGPLAESVPVDASVGVGGGGDGSVKPEGP</sequence>
<dbReference type="PANTHER" id="PTHR13345:SF13">
    <property type="entry name" value="MEDIATOR OF RNA POLYMERASE II TRANSCRIPTION SUBUNIT 10"/>
    <property type="match status" value="1"/>
</dbReference>
<dbReference type="GO" id="GO:0003712">
    <property type="term" value="F:transcription coregulator activity"/>
    <property type="evidence" value="ECO:0007669"/>
    <property type="project" value="InterPro"/>
</dbReference>
<organism evidence="11 12">
    <name type="scientific">Pleurostoma richardsiae</name>
    <dbReference type="NCBI Taxonomy" id="41990"/>
    <lineage>
        <taxon>Eukaryota</taxon>
        <taxon>Fungi</taxon>
        <taxon>Dikarya</taxon>
        <taxon>Ascomycota</taxon>
        <taxon>Pezizomycotina</taxon>
        <taxon>Sordariomycetes</taxon>
        <taxon>Sordariomycetidae</taxon>
        <taxon>Calosphaeriales</taxon>
        <taxon>Pleurostomataceae</taxon>
        <taxon>Pleurostoma</taxon>
    </lineage>
</organism>
<comment type="caution">
    <text evidence="11">The sequence shown here is derived from an EMBL/GenBank/DDBJ whole genome shotgun (WGS) entry which is preliminary data.</text>
</comment>
<evidence type="ECO:0000256" key="5">
    <source>
        <dbReference type="ARBA" id="ARBA00023159"/>
    </source>
</evidence>
<keyword evidence="7 9" id="KW-0539">Nucleus</keyword>
<comment type="subunit">
    <text evidence="9">Component of the Mediator complex.</text>
</comment>
<comment type="function">
    <text evidence="9">Component of the Mediator complex, a coactivator involved in the regulated transcription of nearly all RNA polymerase II-dependent genes. Mediator functions as a bridge to convey information from gene-specific regulatory proteins to the basal RNA polymerase II transcription machinery. Mediator is recruited to promoters by direct interactions with regulatory proteins and serves as a scaffold for the assembly of a functional preinitiation complex with RNA polymerase II and the general transcription factors.</text>
</comment>
<feature type="region of interest" description="Disordered" evidence="10">
    <location>
        <begin position="63"/>
        <end position="83"/>
    </location>
</feature>
<name>A0AA38RPF9_9PEZI</name>
<evidence type="ECO:0000256" key="10">
    <source>
        <dbReference type="SAM" id="MobiDB-lite"/>
    </source>
</evidence>
<comment type="similarity">
    <text evidence="2 9">Belongs to the Mediator complex subunit 10 family.</text>
</comment>
<evidence type="ECO:0000256" key="8">
    <source>
        <dbReference type="ARBA" id="ARBA00032004"/>
    </source>
</evidence>
<dbReference type="Proteomes" id="UP001174694">
    <property type="component" value="Unassembled WGS sequence"/>
</dbReference>
<dbReference type="PANTHER" id="PTHR13345">
    <property type="entry name" value="MEDIATOR OF RNA POLYMERASE II TRANSCRIPTION SUBUNIT 10"/>
    <property type="match status" value="1"/>
</dbReference>
<evidence type="ECO:0000256" key="1">
    <source>
        <dbReference type="ARBA" id="ARBA00004123"/>
    </source>
</evidence>
<dbReference type="InterPro" id="IPR019145">
    <property type="entry name" value="Mediator_Med10"/>
</dbReference>
<reference evidence="11" key="1">
    <citation type="submission" date="2022-07" db="EMBL/GenBank/DDBJ databases">
        <title>Fungi with potential for degradation of polypropylene.</title>
        <authorList>
            <person name="Gostincar C."/>
        </authorList>
    </citation>
    <scope>NUCLEOTIDE SEQUENCE</scope>
    <source>
        <strain evidence="11">EXF-13308</strain>
    </source>
</reference>
<evidence type="ECO:0000313" key="12">
    <source>
        <dbReference type="Proteomes" id="UP001174694"/>
    </source>
</evidence>
<feature type="region of interest" description="Disordered" evidence="10">
    <location>
        <begin position="161"/>
        <end position="184"/>
    </location>
</feature>
<evidence type="ECO:0000256" key="2">
    <source>
        <dbReference type="ARBA" id="ARBA00005389"/>
    </source>
</evidence>
<keyword evidence="5 9" id="KW-0010">Activator</keyword>
<evidence type="ECO:0000256" key="9">
    <source>
        <dbReference type="RuleBase" id="RU364146"/>
    </source>
</evidence>
<feature type="compositionally biased region" description="Low complexity" evidence="10">
    <location>
        <begin position="64"/>
        <end position="83"/>
    </location>
</feature>
<protein>
    <recommendedName>
        <fullName evidence="3 9">Mediator of RNA polymerase II transcription subunit 10</fullName>
    </recommendedName>
    <alternativeName>
        <fullName evidence="8 9">Mediator complex subunit 10</fullName>
    </alternativeName>
</protein>
<dbReference type="GO" id="GO:0006357">
    <property type="term" value="P:regulation of transcription by RNA polymerase II"/>
    <property type="evidence" value="ECO:0007669"/>
    <property type="project" value="InterPro"/>
</dbReference>
<keyword evidence="12" id="KW-1185">Reference proteome</keyword>
<evidence type="ECO:0000256" key="3">
    <source>
        <dbReference type="ARBA" id="ARBA00019617"/>
    </source>
</evidence>
<keyword evidence="6 9" id="KW-0804">Transcription</keyword>
<keyword evidence="4 9" id="KW-0805">Transcription regulation</keyword>
<evidence type="ECO:0000256" key="6">
    <source>
        <dbReference type="ARBA" id="ARBA00023163"/>
    </source>
</evidence>